<dbReference type="GO" id="GO:0004519">
    <property type="term" value="F:endonuclease activity"/>
    <property type="evidence" value="ECO:0007669"/>
    <property type="project" value="UniProtKB-KW"/>
</dbReference>
<reference evidence="2 3" key="1">
    <citation type="journal article" date="2023" name="Microbiol. Spectr.">
        <title>Synergy between Genome Mining, Metabolomics, and Bioinformatics Uncovers Antibacterial Chlorinated Carbazole Alkaloids and Their Biosynthetic Gene Cluster from Streptomyces tubbatahanensis sp. nov., a Novel Actinomycete Isolated from Sulu Sea, Philippines.</title>
        <authorList>
            <person name="Tenebro C.P."/>
            <person name="Trono D.J.V.L."/>
            <person name="Balida L.A.P."/>
            <person name="Bayog L.K.A."/>
            <person name="Bruna J.R."/>
            <person name="Sabido E.M."/>
            <person name="Caspe D.P.C."/>
            <person name="de Los Santos E.L.C."/>
            <person name="Saludes J.P."/>
            <person name="Dalisay D.S."/>
        </authorList>
    </citation>
    <scope>NUCLEOTIDE SEQUENCE [LARGE SCALE GENOMIC DNA]</scope>
    <source>
        <strain evidence="2 3">DSD3025</strain>
    </source>
</reference>
<evidence type="ECO:0000259" key="1">
    <source>
        <dbReference type="Pfam" id="PF05685"/>
    </source>
</evidence>
<dbReference type="PANTHER" id="PTHR35400">
    <property type="entry name" value="SLR1083 PROTEIN"/>
    <property type="match status" value="1"/>
</dbReference>
<dbReference type="SUPFAM" id="SSF52980">
    <property type="entry name" value="Restriction endonuclease-like"/>
    <property type="match status" value="1"/>
</dbReference>
<dbReference type="RefSeq" id="WP_242754258.1">
    <property type="nucleotide sequence ID" value="NZ_CP093846.1"/>
</dbReference>
<protein>
    <submittedName>
        <fullName evidence="2">Uma2 family endonuclease</fullName>
    </submittedName>
</protein>
<dbReference type="Gene3D" id="3.90.1570.10">
    <property type="entry name" value="tt1808, chain A"/>
    <property type="match status" value="1"/>
</dbReference>
<evidence type="ECO:0000313" key="2">
    <source>
        <dbReference type="EMBL" id="UNS98900.1"/>
    </source>
</evidence>
<keyword evidence="3" id="KW-1185">Reference proteome</keyword>
<dbReference type="EMBL" id="CP093846">
    <property type="protein sequence ID" value="UNS98900.1"/>
    <property type="molecule type" value="Genomic_DNA"/>
</dbReference>
<name>A0ABY3XX08_9ACTN</name>
<dbReference type="InterPro" id="IPR012296">
    <property type="entry name" value="Nuclease_put_TT1808"/>
</dbReference>
<feature type="domain" description="Putative restriction endonuclease" evidence="1">
    <location>
        <begin position="18"/>
        <end position="187"/>
    </location>
</feature>
<keyword evidence="2" id="KW-0540">Nuclease</keyword>
<accession>A0ABY3XX08</accession>
<organism evidence="2 3">
    <name type="scientific">Streptomyces tubbatahanensis</name>
    <dbReference type="NCBI Taxonomy" id="2923272"/>
    <lineage>
        <taxon>Bacteria</taxon>
        <taxon>Bacillati</taxon>
        <taxon>Actinomycetota</taxon>
        <taxon>Actinomycetes</taxon>
        <taxon>Kitasatosporales</taxon>
        <taxon>Streptomycetaceae</taxon>
        <taxon>Streptomyces</taxon>
    </lineage>
</organism>
<dbReference type="Pfam" id="PF05685">
    <property type="entry name" value="Uma2"/>
    <property type="match status" value="1"/>
</dbReference>
<proteinExistence type="predicted"/>
<dbReference type="InterPro" id="IPR011335">
    <property type="entry name" value="Restrct_endonuc-II-like"/>
</dbReference>
<evidence type="ECO:0000313" key="3">
    <source>
        <dbReference type="Proteomes" id="UP001202244"/>
    </source>
</evidence>
<keyword evidence="2" id="KW-0378">Hydrolase</keyword>
<dbReference type="PANTHER" id="PTHR35400:SF3">
    <property type="entry name" value="SLL1072 PROTEIN"/>
    <property type="match status" value="1"/>
</dbReference>
<gene>
    <name evidence="2" type="ORF">MMF93_22385</name>
</gene>
<dbReference type="InterPro" id="IPR008538">
    <property type="entry name" value="Uma2"/>
</dbReference>
<dbReference type="Proteomes" id="UP001202244">
    <property type="component" value="Chromosome"/>
</dbReference>
<keyword evidence="2" id="KW-0255">Endonuclease</keyword>
<sequence>MTVMAEREAQPRVEQMQVEEFEAIASSSPETVTLEFLDGRIGVKKVPDGNHDEIIQWLQERCMQHRPDVWLYGERGLVVEAYRKGRARPDGVLAPKRHFIGHGEWSDADGVLMTVEVTSYDRDTDSRDRTEKPTAYASVGIPVYLLIDRDSCTVTVHSGPEEGRYRDTHTVSFGERVELPDPVGLALETDAFKEFVR</sequence>
<dbReference type="CDD" id="cd06260">
    <property type="entry name" value="DUF820-like"/>
    <property type="match status" value="1"/>
</dbReference>